<dbReference type="AlphaFoldDB" id="A0A8T4KVS5"/>
<evidence type="ECO:0000256" key="3">
    <source>
        <dbReference type="ARBA" id="ARBA00023002"/>
    </source>
</evidence>
<comment type="cofactor">
    <cofactor evidence="4">
        <name>Zn(2+)</name>
        <dbReference type="ChEBI" id="CHEBI:29105"/>
    </cofactor>
</comment>
<comment type="caution">
    <text evidence="7">The sequence shown here is derived from an EMBL/GenBank/DDBJ whole genome shotgun (WGS) entry which is preliminary data.</text>
</comment>
<dbReference type="Gene3D" id="3.90.180.10">
    <property type="entry name" value="Medium-chain alcohol dehydrogenases, catalytic domain"/>
    <property type="match status" value="2"/>
</dbReference>
<dbReference type="Proteomes" id="UP000677687">
    <property type="component" value="Unassembled WGS sequence"/>
</dbReference>
<organism evidence="7 8">
    <name type="scientific">Candidatus Iainarchaeum sp</name>
    <dbReference type="NCBI Taxonomy" id="3101447"/>
    <lineage>
        <taxon>Archaea</taxon>
        <taxon>Candidatus Iainarchaeota</taxon>
        <taxon>Candidatus Iainarchaeia</taxon>
        <taxon>Candidatus Iainarchaeales</taxon>
        <taxon>Candidatus Iainarchaeaceae</taxon>
        <taxon>Candidatus Iainarchaeum</taxon>
    </lineage>
</organism>
<evidence type="ECO:0000256" key="2">
    <source>
        <dbReference type="ARBA" id="ARBA00022833"/>
    </source>
</evidence>
<evidence type="ECO:0000313" key="7">
    <source>
        <dbReference type="EMBL" id="MBS3057662.1"/>
    </source>
</evidence>
<dbReference type="PROSITE" id="PS00059">
    <property type="entry name" value="ADH_ZINC"/>
    <property type="match status" value="1"/>
</dbReference>
<evidence type="ECO:0000259" key="5">
    <source>
        <dbReference type="Pfam" id="PF00107"/>
    </source>
</evidence>
<dbReference type="InterPro" id="IPR036291">
    <property type="entry name" value="NAD(P)-bd_dom_sf"/>
</dbReference>
<dbReference type="GO" id="GO:0043168">
    <property type="term" value="F:anion binding"/>
    <property type="evidence" value="ECO:0007669"/>
    <property type="project" value="UniProtKB-ARBA"/>
</dbReference>
<dbReference type="InterPro" id="IPR013149">
    <property type="entry name" value="ADH-like_C"/>
</dbReference>
<name>A0A8T4KVS5_9ARCH</name>
<dbReference type="Gene3D" id="3.40.50.720">
    <property type="entry name" value="NAD(P)-binding Rossmann-like Domain"/>
    <property type="match status" value="1"/>
</dbReference>
<keyword evidence="3" id="KW-0560">Oxidoreductase</keyword>
<dbReference type="InterPro" id="IPR050129">
    <property type="entry name" value="Zn_alcohol_dh"/>
</dbReference>
<dbReference type="GO" id="GO:0030554">
    <property type="term" value="F:adenyl nucleotide binding"/>
    <property type="evidence" value="ECO:0007669"/>
    <property type="project" value="UniProtKB-ARBA"/>
</dbReference>
<dbReference type="Pfam" id="PF00107">
    <property type="entry name" value="ADH_zinc_N"/>
    <property type="match status" value="1"/>
</dbReference>
<keyword evidence="2 4" id="KW-0862">Zinc</keyword>
<comment type="similarity">
    <text evidence="4">Belongs to the zinc-containing alcohol dehydrogenase family.</text>
</comment>
<dbReference type="InterPro" id="IPR002328">
    <property type="entry name" value="ADH_Zn_CS"/>
</dbReference>
<dbReference type="EMBL" id="JAGVWD010000052">
    <property type="protein sequence ID" value="MBS3057662.1"/>
    <property type="molecule type" value="Genomic_DNA"/>
</dbReference>
<accession>A0A8T4KVS5</accession>
<dbReference type="SUPFAM" id="SSF51735">
    <property type="entry name" value="NAD(P)-binding Rossmann-fold domains"/>
    <property type="match status" value="1"/>
</dbReference>
<dbReference type="InterPro" id="IPR013154">
    <property type="entry name" value="ADH-like_N"/>
</dbReference>
<evidence type="ECO:0000259" key="6">
    <source>
        <dbReference type="Pfam" id="PF08240"/>
    </source>
</evidence>
<keyword evidence="1 4" id="KW-0479">Metal-binding</keyword>
<reference evidence="7" key="1">
    <citation type="submission" date="2021-03" db="EMBL/GenBank/DDBJ databases">
        <authorList>
            <person name="Jaffe A."/>
        </authorList>
    </citation>
    <scope>NUCLEOTIDE SEQUENCE</scope>
    <source>
        <strain evidence="7">RIFCSPHIGHO2_01_FULL_AR10_44_11</strain>
    </source>
</reference>
<dbReference type="SUPFAM" id="SSF50129">
    <property type="entry name" value="GroES-like"/>
    <property type="match status" value="2"/>
</dbReference>
<reference evidence="7" key="2">
    <citation type="submission" date="2021-05" db="EMBL/GenBank/DDBJ databases">
        <title>Protein family content uncovers lineage relationships and bacterial pathway maintenance mechanisms in DPANN archaea.</title>
        <authorList>
            <person name="Castelle C.J."/>
            <person name="Meheust R."/>
            <person name="Jaffe A.L."/>
            <person name="Seitz K."/>
            <person name="Gong X."/>
            <person name="Baker B.J."/>
            <person name="Banfield J.F."/>
        </authorList>
    </citation>
    <scope>NUCLEOTIDE SEQUENCE</scope>
    <source>
        <strain evidence="7">RIFCSPHIGHO2_01_FULL_AR10_44_11</strain>
    </source>
</reference>
<protein>
    <submittedName>
        <fullName evidence="7">Alcohol dehydrogenase catalytic domain-containing protein</fullName>
    </submittedName>
</protein>
<dbReference type="GO" id="GO:0051262">
    <property type="term" value="P:protein tetramerization"/>
    <property type="evidence" value="ECO:0007669"/>
    <property type="project" value="UniProtKB-ARBA"/>
</dbReference>
<dbReference type="Pfam" id="PF08240">
    <property type="entry name" value="ADH_N"/>
    <property type="match status" value="1"/>
</dbReference>
<dbReference type="GO" id="GO:0016616">
    <property type="term" value="F:oxidoreductase activity, acting on the CH-OH group of donors, NAD or NADP as acceptor"/>
    <property type="evidence" value="ECO:0007669"/>
    <property type="project" value="UniProtKB-ARBA"/>
</dbReference>
<dbReference type="PANTHER" id="PTHR43401">
    <property type="entry name" value="L-THREONINE 3-DEHYDROGENASE"/>
    <property type="match status" value="1"/>
</dbReference>
<evidence type="ECO:0000256" key="1">
    <source>
        <dbReference type="ARBA" id="ARBA00022723"/>
    </source>
</evidence>
<proteinExistence type="inferred from homology"/>
<gene>
    <name evidence="7" type="ORF">J4415_03490</name>
</gene>
<dbReference type="PANTHER" id="PTHR43401:SF2">
    <property type="entry name" value="L-THREONINE 3-DEHYDROGENASE"/>
    <property type="match status" value="1"/>
</dbReference>
<evidence type="ECO:0000313" key="8">
    <source>
        <dbReference type="Proteomes" id="UP000677687"/>
    </source>
</evidence>
<dbReference type="InterPro" id="IPR011032">
    <property type="entry name" value="GroES-like_sf"/>
</dbReference>
<sequence length="392" mass="42857">MELVDKLEPQIERPDQVKLKVIAAGICGTDVSIYNGTEALKNSMSSLETPEVIVGHEFCGQLFEIGQEARKHLAGLLYGRHFKNPAVKQFLQSHEPQSLADDPELLPFLQDNFYVSAEMHIVCGKCYQCLIGEGHACRNTYIKGLHKDGIFAEYAVVPVKNLLLFAKGEIPPEIIAFMDAIGNAMHTVQSADVIGKSVLVLGAGIQGLMSVAIAKKLGASKIFVTDAARPDTGLNHNKLEEKKFSLAKSLGADFCFDVATKEGQQALREAVQKETASTGVDAVFEMSGSYKAYGDAFKNIRMGGTLSLLGLPSGKLEVDFSKEIIFRGLTLKGIIGRRIFDTWDMMRSLLTSGLSEVILENHLITHDLPLEKFEEGFRALKSGDGLKVILRP</sequence>
<feature type="domain" description="Alcohol dehydrogenase-like N-terminal" evidence="6">
    <location>
        <begin position="14"/>
        <end position="72"/>
    </location>
</feature>
<dbReference type="GO" id="GO:0008270">
    <property type="term" value="F:zinc ion binding"/>
    <property type="evidence" value="ECO:0007669"/>
    <property type="project" value="InterPro"/>
</dbReference>
<feature type="domain" description="Alcohol dehydrogenase-like C-terminal" evidence="5">
    <location>
        <begin position="207"/>
        <end position="349"/>
    </location>
</feature>
<evidence type="ECO:0000256" key="4">
    <source>
        <dbReference type="RuleBase" id="RU361277"/>
    </source>
</evidence>